<accession>A0A8X7SH41</accession>
<evidence type="ECO:0000313" key="2">
    <source>
        <dbReference type="Proteomes" id="UP000886595"/>
    </source>
</evidence>
<dbReference type="OrthoDB" id="2012862at2759"/>
<reference evidence="1 2" key="1">
    <citation type="submission" date="2020-02" db="EMBL/GenBank/DDBJ databases">
        <authorList>
            <person name="Ma Q."/>
            <person name="Huang Y."/>
            <person name="Song X."/>
            <person name="Pei D."/>
        </authorList>
    </citation>
    <scope>NUCLEOTIDE SEQUENCE [LARGE SCALE GENOMIC DNA]</scope>
    <source>
        <strain evidence="1">Sxm20200214</strain>
        <tissue evidence="1">Leaf</tissue>
    </source>
</reference>
<keyword evidence="2" id="KW-1185">Reference proteome</keyword>
<dbReference type="AlphaFoldDB" id="A0A8X7SH41"/>
<proteinExistence type="predicted"/>
<dbReference type="PANTHER" id="PTHR36708">
    <property type="entry name" value="SUCCINATE DEHYDROGENASE SUBUNIT 6, MITOCHONDRIAL"/>
    <property type="match status" value="1"/>
</dbReference>
<sequence length="91" mass="10244">MAKLKTARKAAAFGSTRVGLEAVSTTAFTWQYSRIPHGKDVNALSFLGGGLFGWTFRKEVTNHMMQLYKLDTVAAQVKFTEWWEIKSQGRS</sequence>
<protein>
    <submittedName>
        <fullName evidence="1">Uncharacterized protein</fullName>
    </submittedName>
</protein>
<organism evidence="1 2">
    <name type="scientific">Brassica carinata</name>
    <name type="common">Ethiopian mustard</name>
    <name type="synonym">Abyssinian cabbage</name>
    <dbReference type="NCBI Taxonomy" id="52824"/>
    <lineage>
        <taxon>Eukaryota</taxon>
        <taxon>Viridiplantae</taxon>
        <taxon>Streptophyta</taxon>
        <taxon>Embryophyta</taxon>
        <taxon>Tracheophyta</taxon>
        <taxon>Spermatophyta</taxon>
        <taxon>Magnoliopsida</taxon>
        <taxon>eudicotyledons</taxon>
        <taxon>Gunneridae</taxon>
        <taxon>Pentapetalae</taxon>
        <taxon>rosids</taxon>
        <taxon>malvids</taxon>
        <taxon>Brassicales</taxon>
        <taxon>Brassicaceae</taxon>
        <taxon>Brassiceae</taxon>
        <taxon>Brassica</taxon>
    </lineage>
</organism>
<comment type="caution">
    <text evidence="1">The sequence shown here is derived from an EMBL/GenBank/DDBJ whole genome shotgun (WGS) entry which is preliminary data.</text>
</comment>
<dbReference type="PANTHER" id="PTHR36708:SF1">
    <property type="entry name" value="SUCCINATE DEHYDROGENASE SUBUNIT 6, MITOCHONDRIAL"/>
    <property type="match status" value="1"/>
</dbReference>
<dbReference type="GO" id="GO:0045273">
    <property type="term" value="C:respiratory chain complex II (succinate dehydrogenase)"/>
    <property type="evidence" value="ECO:0007669"/>
    <property type="project" value="InterPro"/>
</dbReference>
<dbReference type="InterPro" id="IPR034574">
    <property type="entry name" value="SDH6"/>
</dbReference>
<name>A0A8X7SH41_BRACI</name>
<gene>
    <name evidence="1" type="ORF">Bca52824_032560</name>
</gene>
<evidence type="ECO:0000313" key="1">
    <source>
        <dbReference type="EMBL" id="KAG2303909.1"/>
    </source>
</evidence>
<dbReference type="EMBL" id="JAAMPC010000007">
    <property type="protein sequence ID" value="KAG2303909.1"/>
    <property type="molecule type" value="Genomic_DNA"/>
</dbReference>
<dbReference type="Proteomes" id="UP000886595">
    <property type="component" value="Unassembled WGS sequence"/>
</dbReference>